<keyword evidence="1" id="KW-0472">Membrane</keyword>
<reference evidence="2 3" key="1">
    <citation type="journal article" date="2012" name="J. Bacteriol.">
        <title>Genome Sequence of the Filamentous Bacterium Fibrisoma limi BUZ 3T.</title>
        <authorList>
            <person name="Filippini M."/>
            <person name="Qi W."/>
            <person name="Jaenicke S."/>
            <person name="Goesmann A."/>
            <person name="Smits T.H."/>
            <person name="Bagheri H.C."/>
        </authorList>
    </citation>
    <scope>NUCLEOTIDE SEQUENCE [LARGE SCALE GENOMIC DNA]</scope>
    <source>
        <strain evidence="3">BUZ 3T</strain>
    </source>
</reference>
<evidence type="ECO:0000313" key="2">
    <source>
        <dbReference type="EMBL" id="CCH53678.1"/>
    </source>
</evidence>
<dbReference type="eggNOG" id="ENOG50317DZ">
    <property type="taxonomic scope" value="Bacteria"/>
</dbReference>
<comment type="caution">
    <text evidence="2">The sequence shown here is derived from an EMBL/GenBank/DDBJ whole genome shotgun (WGS) entry which is preliminary data.</text>
</comment>
<keyword evidence="1" id="KW-1133">Transmembrane helix</keyword>
<protein>
    <submittedName>
        <fullName evidence="2">Uncharacterized protein</fullName>
    </submittedName>
</protein>
<keyword evidence="1" id="KW-0812">Transmembrane</keyword>
<evidence type="ECO:0000313" key="3">
    <source>
        <dbReference type="Proteomes" id="UP000009309"/>
    </source>
</evidence>
<organism evidence="2 3">
    <name type="scientific">Fibrisoma limi BUZ 3</name>
    <dbReference type="NCBI Taxonomy" id="1185876"/>
    <lineage>
        <taxon>Bacteria</taxon>
        <taxon>Pseudomonadati</taxon>
        <taxon>Bacteroidota</taxon>
        <taxon>Cytophagia</taxon>
        <taxon>Cytophagales</taxon>
        <taxon>Spirosomataceae</taxon>
        <taxon>Fibrisoma</taxon>
    </lineage>
</organism>
<keyword evidence="3" id="KW-1185">Reference proteome</keyword>
<feature type="transmembrane region" description="Helical" evidence="1">
    <location>
        <begin position="12"/>
        <end position="33"/>
    </location>
</feature>
<feature type="transmembrane region" description="Helical" evidence="1">
    <location>
        <begin position="45"/>
        <end position="62"/>
    </location>
</feature>
<proteinExistence type="predicted"/>
<accession>I2GIF3</accession>
<dbReference type="STRING" id="1185876.BN8_02792"/>
<dbReference type="AlphaFoldDB" id="I2GIF3"/>
<gene>
    <name evidence="2" type="ORF">BN8_02792</name>
</gene>
<name>I2GIF3_9BACT</name>
<evidence type="ECO:0000256" key="1">
    <source>
        <dbReference type="SAM" id="Phobius"/>
    </source>
</evidence>
<sequence>MMKMIMELLVYLFYSYLTVGALFGLYFVGWGAARLDTEAHQMPSMLRILLWPASVALWPLLMRKLWYRQRL</sequence>
<dbReference type="Proteomes" id="UP000009309">
    <property type="component" value="Unassembled WGS sequence"/>
</dbReference>
<dbReference type="EMBL" id="CAIT01000006">
    <property type="protein sequence ID" value="CCH53678.1"/>
    <property type="molecule type" value="Genomic_DNA"/>
</dbReference>